<name>A0ABX0XBV4_9BACT</name>
<sequence>MNLRIIRKNAKEYRNSQLPSGSVTLDNFRLDGKLLAKSKVPVWCVVLYLPFVALAVYGLIVNFTDLSTLKGSDHWLRNAVDYLSFLGLLSAFLWFSFAIFSSAVASWPTTFQYQTFHYTTRFVTNLLGFLMLSFFFAFLLFSFFDVVVLAGPEGASFLNSLQERDAGELIVMGILMLVILLLWLLPLSVAIFFAYLWYQSGLVIARIMNWWVQRGPLRASFDKEVYDSGDQFRVQVRDKASLKDGRRYRVHLSYVDELTFTEKTDQAFLREGETRSMYYRDYGFSKFMDVTSAELQRGIDWSIPDFIHPGRSVKRYPITYYKRGVVCRYWELLIEEHNSHFHARFFVNVKAPTPSA</sequence>
<dbReference type="EMBL" id="JAATJH010000002">
    <property type="protein sequence ID" value="NJC26313.1"/>
    <property type="molecule type" value="Genomic_DNA"/>
</dbReference>
<feature type="transmembrane region" description="Helical" evidence="1">
    <location>
        <begin position="40"/>
        <end position="63"/>
    </location>
</feature>
<keyword evidence="3" id="KW-1185">Reference proteome</keyword>
<evidence type="ECO:0000313" key="2">
    <source>
        <dbReference type="EMBL" id="NJC26313.1"/>
    </source>
</evidence>
<keyword evidence="1" id="KW-0812">Transmembrane</keyword>
<evidence type="ECO:0000256" key="1">
    <source>
        <dbReference type="SAM" id="Phobius"/>
    </source>
</evidence>
<feature type="transmembrane region" description="Helical" evidence="1">
    <location>
        <begin position="170"/>
        <end position="198"/>
    </location>
</feature>
<dbReference type="RefSeq" id="WP_168037065.1">
    <property type="nucleotide sequence ID" value="NZ_JAATJH010000002.1"/>
</dbReference>
<protein>
    <submittedName>
        <fullName evidence="2">Uncharacterized protein</fullName>
    </submittedName>
</protein>
<organism evidence="2 3">
    <name type="scientific">Neolewinella antarctica</name>
    <dbReference type="NCBI Taxonomy" id="442734"/>
    <lineage>
        <taxon>Bacteria</taxon>
        <taxon>Pseudomonadati</taxon>
        <taxon>Bacteroidota</taxon>
        <taxon>Saprospiria</taxon>
        <taxon>Saprospirales</taxon>
        <taxon>Lewinellaceae</taxon>
        <taxon>Neolewinella</taxon>
    </lineage>
</organism>
<dbReference type="Proteomes" id="UP000770785">
    <property type="component" value="Unassembled WGS sequence"/>
</dbReference>
<evidence type="ECO:0000313" key="3">
    <source>
        <dbReference type="Proteomes" id="UP000770785"/>
    </source>
</evidence>
<keyword evidence="1" id="KW-1133">Transmembrane helix</keyword>
<gene>
    <name evidence="2" type="ORF">GGR27_001812</name>
</gene>
<reference evidence="2 3" key="1">
    <citation type="submission" date="2020-03" db="EMBL/GenBank/DDBJ databases">
        <title>Genomic Encyclopedia of Type Strains, Phase IV (KMG-IV): sequencing the most valuable type-strain genomes for metagenomic binning, comparative biology and taxonomic classification.</title>
        <authorList>
            <person name="Goeker M."/>
        </authorList>
    </citation>
    <scope>NUCLEOTIDE SEQUENCE [LARGE SCALE GENOMIC DNA]</scope>
    <source>
        <strain evidence="2 3">DSM 105096</strain>
    </source>
</reference>
<accession>A0ABX0XBV4</accession>
<keyword evidence="1" id="KW-0472">Membrane</keyword>
<feature type="transmembrane region" description="Helical" evidence="1">
    <location>
        <begin position="126"/>
        <end position="150"/>
    </location>
</feature>
<proteinExistence type="predicted"/>
<feature type="transmembrane region" description="Helical" evidence="1">
    <location>
        <begin position="83"/>
        <end position="105"/>
    </location>
</feature>
<comment type="caution">
    <text evidence="2">The sequence shown here is derived from an EMBL/GenBank/DDBJ whole genome shotgun (WGS) entry which is preliminary data.</text>
</comment>